<keyword evidence="5 10" id="KW-0552">Olfaction</keyword>
<evidence type="ECO:0000256" key="4">
    <source>
        <dbReference type="ARBA" id="ARBA00022692"/>
    </source>
</evidence>
<evidence type="ECO:0000256" key="6">
    <source>
        <dbReference type="ARBA" id="ARBA00022989"/>
    </source>
</evidence>
<reference evidence="12" key="2">
    <citation type="journal article" date="2018" name="Genome Res.">
        <title>The genomic architecture and molecular evolution of ant odorant receptors.</title>
        <authorList>
            <person name="McKenzie S.K."/>
            <person name="Kronauer D.J.C."/>
        </authorList>
    </citation>
    <scope>NUCLEOTIDE SEQUENCE [LARGE SCALE GENOMIC DNA]</scope>
    <source>
        <strain evidence="12">Clonal line C1</strain>
    </source>
</reference>
<comment type="subcellular location">
    <subcellularLocation>
        <location evidence="1 10">Cell membrane</location>
        <topology evidence="1 10">Multi-pass membrane protein</topology>
    </subcellularLocation>
</comment>
<keyword evidence="8 10" id="KW-0675">Receptor</keyword>
<feature type="transmembrane region" description="Helical" evidence="10">
    <location>
        <begin position="122"/>
        <end position="150"/>
    </location>
</feature>
<feature type="transmembrane region" description="Helical" evidence="10">
    <location>
        <begin position="364"/>
        <end position="384"/>
    </location>
</feature>
<comment type="similarity">
    <text evidence="10">Belongs to the insect chemoreceptor superfamily. Heteromeric odorant receptor channel (TC 1.A.69) family.</text>
</comment>
<dbReference type="Pfam" id="PF02949">
    <property type="entry name" value="7tm_6"/>
    <property type="match status" value="1"/>
</dbReference>
<feature type="transmembrane region" description="Helical" evidence="10">
    <location>
        <begin position="66"/>
        <end position="84"/>
    </location>
</feature>
<dbReference type="GO" id="GO:0005886">
    <property type="term" value="C:plasma membrane"/>
    <property type="evidence" value="ECO:0007669"/>
    <property type="project" value="UniProtKB-SubCell"/>
</dbReference>
<keyword evidence="6 10" id="KW-1133">Transmembrane helix</keyword>
<dbReference type="EMBL" id="KK107660">
    <property type="protein sequence ID" value="EZA48235.1"/>
    <property type="molecule type" value="Genomic_DNA"/>
</dbReference>
<sequence>MIFAGERCFKLHRLMFLAMGLWPYQKSSIWKIQSAFFFSVYCSNLFSQLLPFVTMVCNMDCSLKRFSYVCILIACFVSYYSFYFNSEIVMRALQHMQHDWKMFESSDAINIFEEYLFEAYSFVFSALIFLVVAAIIFVIFECSPIILDVIAPMNKSRLRKVEVDFELFVDQEQYFVLYLVHEILGATISIWSIITTATFLITVFKHSCATYKIASYLIRNTITDYTLQLPVAQKLQFMHQNICLSVYIHRRTFEFCKDFLLSLDLWYFSLLLICVLSLSCLLLRLYYAIMQFNNFYDLFTCCMFLFCYLVYMFVVNFLGQSYTEHSVKVLESTYDTFWYVAPLPIQNLFLIMQKSIRSHKMVFGGLFVLSIEGFSTLITAAVSYCTVMRTVHT</sequence>
<reference evidence="12" key="3">
    <citation type="submission" date="2018-07" db="EMBL/GenBank/DDBJ databases">
        <authorList>
            <person name="Mckenzie S.K."/>
            <person name="Kronauer D.J.C."/>
        </authorList>
    </citation>
    <scope>NUCLEOTIDE SEQUENCE</scope>
    <source>
        <strain evidence="12">Clonal line C1</strain>
    </source>
</reference>
<accession>A0A026VX65</accession>
<evidence type="ECO:0000256" key="7">
    <source>
        <dbReference type="ARBA" id="ARBA00023136"/>
    </source>
</evidence>
<evidence type="ECO:0000256" key="5">
    <source>
        <dbReference type="ARBA" id="ARBA00022725"/>
    </source>
</evidence>
<evidence type="ECO:0000313" key="12">
    <source>
        <dbReference type="EMBL" id="RLU18129.1"/>
    </source>
</evidence>
<reference evidence="11 13" key="1">
    <citation type="journal article" date="2014" name="Curr. Biol.">
        <title>The genome of the clonal raider ant Cerapachys biroi.</title>
        <authorList>
            <person name="Oxley P.R."/>
            <person name="Ji L."/>
            <person name="Fetter-Pruneda I."/>
            <person name="McKenzie S.K."/>
            <person name="Li C."/>
            <person name="Hu H."/>
            <person name="Zhang G."/>
            <person name="Kronauer D.J."/>
        </authorList>
    </citation>
    <scope>NUCLEOTIDE SEQUENCE [LARGE SCALE GENOMIC DNA]</scope>
</reference>
<evidence type="ECO:0000256" key="9">
    <source>
        <dbReference type="ARBA" id="ARBA00023224"/>
    </source>
</evidence>
<gene>
    <name evidence="12" type="ORF">DMN91_010372</name>
    <name evidence="11" type="ORF">X777_14132</name>
</gene>
<dbReference type="InterPro" id="IPR004117">
    <property type="entry name" value="7tm6_olfct_rcpt"/>
</dbReference>
<dbReference type="Proteomes" id="UP000053097">
    <property type="component" value="Unassembled WGS sequence"/>
</dbReference>
<feature type="transmembrane region" description="Helical" evidence="10">
    <location>
        <begin position="265"/>
        <end position="283"/>
    </location>
</feature>
<dbReference type="Proteomes" id="UP000279307">
    <property type="component" value="Chromosome 10"/>
</dbReference>
<keyword evidence="2" id="KW-1003">Cell membrane</keyword>
<feature type="transmembrane region" description="Helical" evidence="10">
    <location>
        <begin position="32"/>
        <end position="54"/>
    </location>
</feature>
<dbReference type="PANTHER" id="PTHR21137:SF35">
    <property type="entry name" value="ODORANT RECEPTOR 19A-RELATED"/>
    <property type="match status" value="1"/>
</dbReference>
<dbReference type="AlphaFoldDB" id="A0A026VX65"/>
<feature type="transmembrane region" description="Helical" evidence="10">
    <location>
        <begin position="175"/>
        <end position="194"/>
    </location>
</feature>
<evidence type="ECO:0000313" key="11">
    <source>
        <dbReference type="EMBL" id="EZA48235.1"/>
    </source>
</evidence>
<dbReference type="OrthoDB" id="7550312at2759"/>
<dbReference type="PANTHER" id="PTHR21137">
    <property type="entry name" value="ODORANT RECEPTOR"/>
    <property type="match status" value="1"/>
</dbReference>
<dbReference type="GO" id="GO:0007165">
    <property type="term" value="P:signal transduction"/>
    <property type="evidence" value="ECO:0007669"/>
    <property type="project" value="UniProtKB-KW"/>
</dbReference>
<keyword evidence="9 10" id="KW-0807">Transducer</keyword>
<keyword evidence="3 10" id="KW-0716">Sensory transduction</keyword>
<evidence type="ECO:0000256" key="1">
    <source>
        <dbReference type="ARBA" id="ARBA00004651"/>
    </source>
</evidence>
<protein>
    <recommendedName>
        <fullName evidence="10">Odorant receptor</fullName>
    </recommendedName>
</protein>
<keyword evidence="7 10" id="KW-0472">Membrane</keyword>
<evidence type="ECO:0000256" key="10">
    <source>
        <dbReference type="RuleBase" id="RU351113"/>
    </source>
</evidence>
<dbReference type="EMBL" id="QOIP01000010">
    <property type="protein sequence ID" value="RLU18129.1"/>
    <property type="molecule type" value="Genomic_DNA"/>
</dbReference>
<name>A0A026VX65_OOCBI</name>
<evidence type="ECO:0000313" key="13">
    <source>
        <dbReference type="Proteomes" id="UP000053097"/>
    </source>
</evidence>
<evidence type="ECO:0000256" key="8">
    <source>
        <dbReference type="ARBA" id="ARBA00023170"/>
    </source>
</evidence>
<keyword evidence="4 10" id="KW-0812">Transmembrane</keyword>
<evidence type="ECO:0000256" key="2">
    <source>
        <dbReference type="ARBA" id="ARBA00022475"/>
    </source>
</evidence>
<dbReference type="GO" id="GO:0004984">
    <property type="term" value="F:olfactory receptor activity"/>
    <property type="evidence" value="ECO:0007669"/>
    <property type="project" value="InterPro"/>
</dbReference>
<proteinExistence type="inferred from homology"/>
<feature type="transmembrane region" description="Helical" evidence="10">
    <location>
        <begin position="295"/>
        <end position="316"/>
    </location>
</feature>
<dbReference type="GO" id="GO:0005549">
    <property type="term" value="F:odorant binding"/>
    <property type="evidence" value="ECO:0007669"/>
    <property type="project" value="InterPro"/>
</dbReference>
<evidence type="ECO:0000256" key="3">
    <source>
        <dbReference type="ARBA" id="ARBA00022606"/>
    </source>
</evidence>
<keyword evidence="13" id="KW-1185">Reference proteome</keyword>
<organism evidence="11 13">
    <name type="scientific">Ooceraea biroi</name>
    <name type="common">Clonal raider ant</name>
    <name type="synonym">Cerapachys biroi</name>
    <dbReference type="NCBI Taxonomy" id="2015173"/>
    <lineage>
        <taxon>Eukaryota</taxon>
        <taxon>Metazoa</taxon>
        <taxon>Ecdysozoa</taxon>
        <taxon>Arthropoda</taxon>
        <taxon>Hexapoda</taxon>
        <taxon>Insecta</taxon>
        <taxon>Pterygota</taxon>
        <taxon>Neoptera</taxon>
        <taxon>Endopterygota</taxon>
        <taxon>Hymenoptera</taxon>
        <taxon>Apocrita</taxon>
        <taxon>Aculeata</taxon>
        <taxon>Formicoidea</taxon>
        <taxon>Formicidae</taxon>
        <taxon>Dorylinae</taxon>
        <taxon>Ooceraea</taxon>
    </lineage>
</organism>